<dbReference type="GO" id="GO:0016740">
    <property type="term" value="F:transferase activity"/>
    <property type="evidence" value="ECO:0007669"/>
    <property type="project" value="UniProtKB-KW"/>
</dbReference>
<dbReference type="PANTHER" id="PTHR43187:SF1">
    <property type="entry name" value="GLUTAMINE AMIDOTRANSFERASE DUG3-RELATED"/>
    <property type="match status" value="1"/>
</dbReference>
<dbReference type="AlphaFoldDB" id="A0A0W0U650"/>
<dbReference type="OrthoDB" id="9804310at2"/>
<name>A0A0W0U650_9GAMM</name>
<dbReference type="EMBL" id="LNYB01000016">
    <property type="protein sequence ID" value="KTD03163.1"/>
    <property type="molecule type" value="Genomic_DNA"/>
</dbReference>
<keyword evidence="3" id="KW-0808">Transferase</keyword>
<evidence type="ECO:0000256" key="1">
    <source>
        <dbReference type="ARBA" id="ARBA00022962"/>
    </source>
</evidence>
<organism evidence="3 5">
    <name type="scientific">Legionella feeleii</name>
    <dbReference type="NCBI Taxonomy" id="453"/>
    <lineage>
        <taxon>Bacteria</taxon>
        <taxon>Pseudomonadati</taxon>
        <taxon>Pseudomonadota</taxon>
        <taxon>Gammaproteobacteria</taxon>
        <taxon>Legionellales</taxon>
        <taxon>Legionellaceae</taxon>
        <taxon>Legionella</taxon>
    </lineage>
</organism>
<dbReference type="InterPro" id="IPR017932">
    <property type="entry name" value="GATase_2_dom"/>
</dbReference>
<evidence type="ECO:0000313" key="5">
    <source>
        <dbReference type="Proteomes" id="UP000054698"/>
    </source>
</evidence>
<dbReference type="RefSeq" id="WP_058443732.1">
    <property type="nucleotide sequence ID" value="NZ_CAAAHT010000036.1"/>
</dbReference>
<evidence type="ECO:0000259" key="2">
    <source>
        <dbReference type="PROSITE" id="PS51278"/>
    </source>
</evidence>
<dbReference type="Proteomes" id="UP000054698">
    <property type="component" value="Unassembled WGS sequence"/>
</dbReference>
<keyword evidence="5" id="KW-1185">Reference proteome</keyword>
<dbReference type="SUPFAM" id="SSF56235">
    <property type="entry name" value="N-terminal nucleophile aminohydrolases (Ntn hydrolases)"/>
    <property type="match status" value="1"/>
</dbReference>
<dbReference type="Proteomes" id="UP000251942">
    <property type="component" value="Unassembled WGS sequence"/>
</dbReference>
<feature type="domain" description="Glutamine amidotransferase type-2" evidence="2">
    <location>
        <begin position="2"/>
        <end position="303"/>
    </location>
</feature>
<dbReference type="STRING" id="453.Lfee_0519"/>
<evidence type="ECO:0000313" key="6">
    <source>
        <dbReference type="Proteomes" id="UP000251942"/>
    </source>
</evidence>
<dbReference type="PROSITE" id="PS51278">
    <property type="entry name" value="GATASE_TYPE_2"/>
    <property type="match status" value="1"/>
</dbReference>
<accession>A0A0W0U650</accession>
<keyword evidence="1 3" id="KW-0315">Glutamine amidotransferase</keyword>
<protein>
    <submittedName>
        <fullName evidence="3 4">Glutamine amidotransferase</fullName>
    </submittedName>
</protein>
<dbReference type="Gene3D" id="3.60.20.10">
    <property type="entry name" value="Glutamine Phosphoribosylpyrophosphate, subunit 1, domain 1"/>
    <property type="match status" value="1"/>
</dbReference>
<dbReference type="PATRIC" id="fig|453.4.peg.564"/>
<dbReference type="InterPro" id="IPR052373">
    <property type="entry name" value="Gamma-glu_amide_hydrolase"/>
</dbReference>
<proteinExistence type="predicted"/>
<evidence type="ECO:0000313" key="4">
    <source>
        <dbReference type="EMBL" id="SPX59775.1"/>
    </source>
</evidence>
<dbReference type="Pfam" id="PF13230">
    <property type="entry name" value="GATase_4"/>
    <property type="match status" value="1"/>
</dbReference>
<dbReference type="CDD" id="cd01908">
    <property type="entry name" value="YafJ"/>
    <property type="match status" value="1"/>
</dbReference>
<dbReference type="InterPro" id="IPR026869">
    <property type="entry name" value="EgtC-like"/>
</dbReference>
<dbReference type="PANTHER" id="PTHR43187">
    <property type="entry name" value="GLUTAMINE AMIDOTRANSFERASE DUG3-RELATED"/>
    <property type="match status" value="1"/>
</dbReference>
<evidence type="ECO:0000313" key="3">
    <source>
        <dbReference type="EMBL" id="KTD03163.1"/>
    </source>
</evidence>
<reference evidence="3 5" key="1">
    <citation type="submission" date="2015-11" db="EMBL/GenBank/DDBJ databases">
        <title>Genomic analysis of 38 Legionella species identifies large and diverse effector repertoires.</title>
        <authorList>
            <person name="Burstein D."/>
            <person name="Amaro F."/>
            <person name="Zusman T."/>
            <person name="Lifshitz Z."/>
            <person name="Cohen O."/>
            <person name="Gilbert J.A."/>
            <person name="Pupko T."/>
            <person name="Shuman H.A."/>
            <person name="Segal G."/>
        </authorList>
    </citation>
    <scope>NUCLEOTIDE SEQUENCE [LARGE SCALE GENOMIC DNA]</scope>
    <source>
        <strain evidence="3 5">WO-44C</strain>
    </source>
</reference>
<reference evidence="4 6" key="2">
    <citation type="submission" date="2018-06" db="EMBL/GenBank/DDBJ databases">
        <authorList>
            <consortium name="Pathogen Informatics"/>
            <person name="Doyle S."/>
        </authorList>
    </citation>
    <scope>NUCLEOTIDE SEQUENCE [LARGE SCALE GENOMIC DNA]</scope>
    <source>
        <strain evidence="4 6">NCTC12022</strain>
    </source>
</reference>
<dbReference type="InterPro" id="IPR029055">
    <property type="entry name" value="Ntn_hydrolases_N"/>
</dbReference>
<dbReference type="EMBL" id="UASS01000002">
    <property type="protein sequence ID" value="SPX59775.1"/>
    <property type="molecule type" value="Genomic_DNA"/>
</dbReference>
<gene>
    <name evidence="3" type="ORF">Lfee_0519</name>
    <name evidence="4" type="ORF">NCTC12022_00486</name>
</gene>
<sequence length="306" mass="34930">MCRILSYLGKPIVVEELLYKPDNSFIKQSYHPKYMSHLLNLAGFGMAAWDGMSHNPTQPYLYKTPQLPFYDENLRNLAAKISPHCLLAHLRGVSYHEKQVVSNQNVHPFVYAGSNVALAHNGALSNFNTMRYDLLEYISPEYKKDINGTTDSEWIYAIFLSQLSTLDGHYKTEEIIKAIIETLKILQRVRSKKNIKVNSPVNLFITNGEFIAATRFVLDYGWQPEDALPSAHSGVYHSLWYTYGESYGFYDNEYKMKGGSIKSSIIIASEPLTEDTTTWLEVPEYTLVVARHEQGEIKIVSQDINL</sequence>